<organism evidence="1 2">
    <name type="scientific">Fusobacterium necrophorum subsp. funduliforme</name>
    <dbReference type="NCBI Taxonomy" id="143387"/>
    <lineage>
        <taxon>Bacteria</taxon>
        <taxon>Fusobacteriati</taxon>
        <taxon>Fusobacteriota</taxon>
        <taxon>Fusobacteriia</taxon>
        <taxon>Fusobacteriales</taxon>
        <taxon>Fusobacteriaceae</taxon>
        <taxon>Fusobacterium</taxon>
    </lineage>
</organism>
<name>A0A162J773_9FUSO</name>
<gene>
    <name evidence="1" type="ORF">A2J07_00570</name>
</gene>
<dbReference type="EMBL" id="LVEA01000001">
    <property type="protein sequence ID" value="KYL05261.1"/>
    <property type="molecule type" value="Genomic_DNA"/>
</dbReference>
<proteinExistence type="predicted"/>
<evidence type="ECO:0000313" key="1">
    <source>
        <dbReference type="EMBL" id="KYL05261.1"/>
    </source>
</evidence>
<protein>
    <submittedName>
        <fullName evidence="1">Uncharacterized protein</fullName>
    </submittedName>
</protein>
<evidence type="ECO:0000313" key="2">
    <source>
        <dbReference type="Proteomes" id="UP000075816"/>
    </source>
</evidence>
<sequence length="102" mass="12242">MKFFNFLNETPSRIYVFYEQLDPTIVFVFCVEEKGVEINIWEVNSSFINRLSANEITFLEFLLWYENQSCYLEYIQSTLDKKKVKKSLKDFLQICKNTLKGE</sequence>
<dbReference type="RefSeq" id="WP_062680771.1">
    <property type="nucleotide sequence ID" value="NZ_LVEA01000001.1"/>
</dbReference>
<dbReference type="Proteomes" id="UP000075816">
    <property type="component" value="Unassembled WGS sequence"/>
</dbReference>
<comment type="caution">
    <text evidence="1">The sequence shown here is derived from an EMBL/GenBank/DDBJ whole genome shotgun (WGS) entry which is preliminary data.</text>
</comment>
<dbReference type="AlphaFoldDB" id="A0A162J773"/>
<accession>A0A162J773</accession>
<reference evidence="1 2" key="1">
    <citation type="submission" date="2016-03" db="EMBL/GenBank/DDBJ databases">
        <title>Comparative genomics of human isolates of Fusobacterium necrophorum.</title>
        <authorList>
            <person name="Jensen A."/>
            <person name="Bank S."/>
            <person name="Andersen P.S."/>
            <person name="Kristensen L.H."/>
            <person name="Prag J."/>
        </authorList>
    </citation>
    <scope>NUCLEOTIDE SEQUENCE [LARGE SCALE GENOMIC DNA]</scope>
    <source>
        <strain evidence="1 2">LS_1264</strain>
    </source>
</reference>